<protein>
    <submittedName>
        <fullName evidence="3">Reverse transcriptase domain-containing protein</fullName>
    </submittedName>
</protein>
<dbReference type="EMBL" id="UYRR01001330">
    <property type="protein sequence ID" value="VDK18637.1"/>
    <property type="molecule type" value="Genomic_DNA"/>
</dbReference>
<keyword evidence="2" id="KW-1185">Reference proteome</keyword>
<proteinExistence type="predicted"/>
<gene>
    <name evidence="1" type="ORF">ASIM_LOCUS1317</name>
</gene>
<evidence type="ECO:0000313" key="2">
    <source>
        <dbReference type="Proteomes" id="UP000267096"/>
    </source>
</evidence>
<sequence length="91" mass="10322">MEIEERLLELNISQNPPPVKPNESKVNITLPAISLPKFDRNPLKYKSYWDQFDNLVHQQRIANVTKLTHFLSTLHGMAKAALEGLPVTNAS</sequence>
<evidence type="ECO:0000313" key="3">
    <source>
        <dbReference type="WBParaSite" id="ASIM_0000143701-mRNA-1"/>
    </source>
</evidence>
<accession>A0A0M3J1N4</accession>
<dbReference type="InterPro" id="IPR005312">
    <property type="entry name" value="DUF1759"/>
</dbReference>
<reference evidence="3" key="1">
    <citation type="submission" date="2017-02" db="UniProtKB">
        <authorList>
            <consortium name="WormBaseParasite"/>
        </authorList>
    </citation>
    <scope>IDENTIFICATION</scope>
</reference>
<dbReference type="OrthoDB" id="5863648at2759"/>
<organism evidence="3">
    <name type="scientific">Anisakis simplex</name>
    <name type="common">Herring worm</name>
    <dbReference type="NCBI Taxonomy" id="6269"/>
    <lineage>
        <taxon>Eukaryota</taxon>
        <taxon>Metazoa</taxon>
        <taxon>Ecdysozoa</taxon>
        <taxon>Nematoda</taxon>
        <taxon>Chromadorea</taxon>
        <taxon>Rhabditida</taxon>
        <taxon>Spirurina</taxon>
        <taxon>Ascaridomorpha</taxon>
        <taxon>Ascaridoidea</taxon>
        <taxon>Anisakidae</taxon>
        <taxon>Anisakis</taxon>
        <taxon>Anisakis simplex complex</taxon>
    </lineage>
</organism>
<dbReference type="Proteomes" id="UP000267096">
    <property type="component" value="Unassembled WGS sequence"/>
</dbReference>
<dbReference type="AlphaFoldDB" id="A0A0M3J1N4"/>
<name>A0A0M3J1N4_ANISI</name>
<reference evidence="1 2" key="2">
    <citation type="submission" date="2018-11" db="EMBL/GenBank/DDBJ databases">
        <authorList>
            <consortium name="Pathogen Informatics"/>
        </authorList>
    </citation>
    <scope>NUCLEOTIDE SEQUENCE [LARGE SCALE GENOMIC DNA]</scope>
</reference>
<dbReference type="WBParaSite" id="ASIM_0000143701-mRNA-1">
    <property type="protein sequence ID" value="ASIM_0000143701-mRNA-1"/>
    <property type="gene ID" value="ASIM_0000143701"/>
</dbReference>
<evidence type="ECO:0000313" key="1">
    <source>
        <dbReference type="EMBL" id="VDK18637.1"/>
    </source>
</evidence>
<dbReference type="Pfam" id="PF03564">
    <property type="entry name" value="DUF1759"/>
    <property type="match status" value="1"/>
</dbReference>